<organism evidence="2 3">
    <name type="scientific">Dendrothele bispora (strain CBS 962.96)</name>
    <dbReference type="NCBI Taxonomy" id="1314807"/>
    <lineage>
        <taxon>Eukaryota</taxon>
        <taxon>Fungi</taxon>
        <taxon>Dikarya</taxon>
        <taxon>Basidiomycota</taxon>
        <taxon>Agaricomycotina</taxon>
        <taxon>Agaricomycetes</taxon>
        <taxon>Agaricomycetidae</taxon>
        <taxon>Agaricales</taxon>
        <taxon>Agaricales incertae sedis</taxon>
        <taxon>Dendrothele</taxon>
    </lineage>
</organism>
<evidence type="ECO:0000256" key="1">
    <source>
        <dbReference type="SAM" id="MobiDB-lite"/>
    </source>
</evidence>
<reference evidence="2 3" key="1">
    <citation type="journal article" date="2019" name="Nat. Ecol. Evol.">
        <title>Megaphylogeny resolves global patterns of mushroom evolution.</title>
        <authorList>
            <person name="Varga T."/>
            <person name="Krizsan K."/>
            <person name="Foldi C."/>
            <person name="Dima B."/>
            <person name="Sanchez-Garcia M."/>
            <person name="Sanchez-Ramirez S."/>
            <person name="Szollosi G.J."/>
            <person name="Szarkandi J.G."/>
            <person name="Papp V."/>
            <person name="Albert L."/>
            <person name="Andreopoulos W."/>
            <person name="Angelini C."/>
            <person name="Antonin V."/>
            <person name="Barry K.W."/>
            <person name="Bougher N.L."/>
            <person name="Buchanan P."/>
            <person name="Buyck B."/>
            <person name="Bense V."/>
            <person name="Catcheside P."/>
            <person name="Chovatia M."/>
            <person name="Cooper J."/>
            <person name="Damon W."/>
            <person name="Desjardin D."/>
            <person name="Finy P."/>
            <person name="Geml J."/>
            <person name="Haridas S."/>
            <person name="Hughes K."/>
            <person name="Justo A."/>
            <person name="Karasinski D."/>
            <person name="Kautmanova I."/>
            <person name="Kiss B."/>
            <person name="Kocsube S."/>
            <person name="Kotiranta H."/>
            <person name="LaButti K.M."/>
            <person name="Lechner B.E."/>
            <person name="Liimatainen K."/>
            <person name="Lipzen A."/>
            <person name="Lukacs Z."/>
            <person name="Mihaltcheva S."/>
            <person name="Morgado L.N."/>
            <person name="Niskanen T."/>
            <person name="Noordeloos M.E."/>
            <person name="Ohm R.A."/>
            <person name="Ortiz-Santana B."/>
            <person name="Ovrebo C."/>
            <person name="Racz N."/>
            <person name="Riley R."/>
            <person name="Savchenko A."/>
            <person name="Shiryaev A."/>
            <person name="Soop K."/>
            <person name="Spirin V."/>
            <person name="Szebenyi C."/>
            <person name="Tomsovsky M."/>
            <person name="Tulloss R.E."/>
            <person name="Uehling J."/>
            <person name="Grigoriev I.V."/>
            <person name="Vagvolgyi C."/>
            <person name="Papp T."/>
            <person name="Martin F.M."/>
            <person name="Miettinen O."/>
            <person name="Hibbett D.S."/>
            <person name="Nagy L.G."/>
        </authorList>
    </citation>
    <scope>NUCLEOTIDE SEQUENCE [LARGE SCALE GENOMIC DNA]</scope>
    <source>
        <strain evidence="2 3">CBS 962.96</strain>
    </source>
</reference>
<dbReference type="EMBL" id="ML179389">
    <property type="protein sequence ID" value="THU88927.1"/>
    <property type="molecule type" value="Genomic_DNA"/>
</dbReference>
<sequence length="106" mass="10783">MGAWQPSGYVPVGNDGQTQNQGPSQPAQVQTPTKSGFSRVGGGRAHMDSPYAIQQGSTNTSGTTAANSPSTHQFPSFGTSAATLGNTAASTSSRQQQQQRATPASS</sequence>
<feature type="compositionally biased region" description="Low complexity" evidence="1">
    <location>
        <begin position="56"/>
        <end position="71"/>
    </location>
</feature>
<feature type="compositionally biased region" description="Polar residues" evidence="1">
    <location>
        <begin position="72"/>
        <end position="86"/>
    </location>
</feature>
<evidence type="ECO:0000313" key="2">
    <source>
        <dbReference type="EMBL" id="THU88927.1"/>
    </source>
</evidence>
<protein>
    <submittedName>
        <fullName evidence="2">Uncharacterized protein</fullName>
    </submittedName>
</protein>
<dbReference type="OrthoDB" id="2665062at2759"/>
<feature type="non-terminal residue" evidence="2">
    <location>
        <position position="106"/>
    </location>
</feature>
<feature type="compositionally biased region" description="Polar residues" evidence="1">
    <location>
        <begin position="15"/>
        <end position="36"/>
    </location>
</feature>
<dbReference type="Proteomes" id="UP000297245">
    <property type="component" value="Unassembled WGS sequence"/>
</dbReference>
<feature type="region of interest" description="Disordered" evidence="1">
    <location>
        <begin position="1"/>
        <end position="106"/>
    </location>
</feature>
<name>A0A4S8LIJ8_DENBC</name>
<gene>
    <name evidence="2" type="ORF">K435DRAFT_865811</name>
</gene>
<evidence type="ECO:0000313" key="3">
    <source>
        <dbReference type="Proteomes" id="UP000297245"/>
    </source>
</evidence>
<accession>A0A4S8LIJ8</accession>
<dbReference type="AlphaFoldDB" id="A0A4S8LIJ8"/>
<keyword evidence="3" id="KW-1185">Reference proteome</keyword>
<feature type="compositionally biased region" description="Low complexity" evidence="1">
    <location>
        <begin position="87"/>
        <end position="106"/>
    </location>
</feature>
<proteinExistence type="predicted"/>